<dbReference type="Pfam" id="PF08922">
    <property type="entry name" value="DUF1905"/>
    <property type="match status" value="1"/>
</dbReference>
<sequence>MKVRADLVATGGATAGFRIPDETVDALGGGKRPKVTVTVSGFTYRSSITRMGDEYWLGMSQDRRRDAGIEPGREYDLDIDLDDAVRAVDVPPDLADALAADAGAAAAWKAWSYTKQNQAALGLTGAKKPETRSARLAKILDALRS</sequence>
<dbReference type="Proteomes" id="UP000703038">
    <property type="component" value="Unassembled WGS sequence"/>
</dbReference>
<dbReference type="InterPro" id="IPR015018">
    <property type="entry name" value="DUF1905"/>
</dbReference>
<accession>A0ABS2KXJ0</accession>
<keyword evidence="2" id="KW-1185">Reference proteome</keyword>
<reference evidence="1 2" key="1">
    <citation type="submission" date="2021-01" db="EMBL/GenBank/DDBJ databases">
        <title>Genomics of switchgrass bacterial isolates.</title>
        <authorList>
            <person name="Shade A."/>
        </authorList>
    </citation>
    <scope>NUCLEOTIDE SEQUENCE [LARGE SCALE GENOMIC DNA]</scope>
    <source>
        <strain evidence="1 2">PvP111</strain>
    </source>
</reference>
<comment type="caution">
    <text evidence="1">The sequence shown here is derived from an EMBL/GenBank/DDBJ whole genome shotgun (WGS) entry which is preliminary data.</text>
</comment>
<evidence type="ECO:0000313" key="1">
    <source>
        <dbReference type="EMBL" id="MBM7416011.1"/>
    </source>
</evidence>
<dbReference type="Gene3D" id="2.40.30.100">
    <property type="entry name" value="AF2212/PG0164-like"/>
    <property type="match status" value="1"/>
</dbReference>
<dbReference type="EMBL" id="JAFBBK010000001">
    <property type="protein sequence ID" value="MBM7416011.1"/>
    <property type="molecule type" value="Genomic_DNA"/>
</dbReference>
<organism evidence="1 2">
    <name type="scientific">Rhodococcoides corynebacterioides</name>
    <dbReference type="NCBI Taxonomy" id="53972"/>
    <lineage>
        <taxon>Bacteria</taxon>
        <taxon>Bacillati</taxon>
        <taxon>Actinomycetota</taxon>
        <taxon>Actinomycetes</taxon>
        <taxon>Mycobacteriales</taxon>
        <taxon>Nocardiaceae</taxon>
        <taxon>Rhodococcoides</taxon>
    </lineage>
</organism>
<gene>
    <name evidence="1" type="ORF">JOE42_002744</name>
</gene>
<dbReference type="InterPro" id="IPR037079">
    <property type="entry name" value="AF2212/PG0164-like_sf"/>
</dbReference>
<evidence type="ECO:0008006" key="3">
    <source>
        <dbReference type="Google" id="ProtNLM"/>
    </source>
</evidence>
<name>A0ABS2KXJ0_9NOCA</name>
<evidence type="ECO:0000313" key="2">
    <source>
        <dbReference type="Proteomes" id="UP000703038"/>
    </source>
</evidence>
<dbReference type="SUPFAM" id="SSF141694">
    <property type="entry name" value="AF2212/PG0164-like"/>
    <property type="match status" value="1"/>
</dbReference>
<protein>
    <recommendedName>
        <fullName evidence="3">DUF1905 domain-containing protein</fullName>
    </recommendedName>
</protein>
<dbReference type="Pfam" id="PF13376">
    <property type="entry name" value="OmdA"/>
    <property type="match status" value="1"/>
</dbReference>
<dbReference type="RefSeq" id="WP_204868931.1">
    <property type="nucleotide sequence ID" value="NZ_JAFBBK010000001.1"/>
</dbReference>
<proteinExistence type="predicted"/>